<dbReference type="CDD" id="cd00170">
    <property type="entry name" value="SEC14"/>
    <property type="match status" value="1"/>
</dbReference>
<dbReference type="SUPFAM" id="SSF52087">
    <property type="entry name" value="CRAL/TRIO domain"/>
    <property type="match status" value="1"/>
</dbReference>
<dbReference type="PANTHER" id="PTHR45657:SF3">
    <property type="entry name" value="TRANSPORTER, PUTATIVE (AFU_ORTHOLOGUE AFUA_5G09260)-RELATED"/>
    <property type="match status" value="1"/>
</dbReference>
<dbReference type="eggNOG" id="KOG1471">
    <property type="taxonomic scope" value="Eukaryota"/>
</dbReference>
<dbReference type="Proteomes" id="UP000030651">
    <property type="component" value="Unassembled WGS sequence"/>
</dbReference>
<keyword evidence="3" id="KW-1185">Reference proteome</keyword>
<name>W3X3M4_PESFW</name>
<evidence type="ECO:0000259" key="1">
    <source>
        <dbReference type="PROSITE" id="PS50191"/>
    </source>
</evidence>
<sequence length="338" mass="38459">MSGIAALAKFKKLCVTNDLIKDAANPNGDDIRSGIVDDGTLFRFLRARNYDVEKAFQQYQATRKWRDENQLIELYETIDVSKYEETRKLYTHWTGRRDRNGVPLFLFEIGQLSPSLMAAYKASCSSTTDTVTGTESQAMLRLFCTYENLIRFVFPLCSTVQSRPNPGIPITQATCIVDISGVGLLQFWRLKTHMQAASSLATAHYPETLGRTYIIGAPSFFPTVWSWINKWFDQNTVSKIFIVPPGQEYSMLSELIDPINIPHRYGGQFDFDFGMVPDLDSEIMERMKWLKDENGQVFEELPLGPMRWIEQQDGTRTAIAVGTVNQAQRKMDIMALGN</sequence>
<feature type="domain" description="CRAL-TRIO" evidence="1">
    <location>
        <begin position="68"/>
        <end position="273"/>
    </location>
</feature>
<dbReference type="Pfam" id="PF00650">
    <property type="entry name" value="CRAL_TRIO"/>
    <property type="match status" value="1"/>
</dbReference>
<dbReference type="OMA" id="CWIYSKS"/>
<dbReference type="InterPro" id="IPR011074">
    <property type="entry name" value="CRAL/TRIO_N_dom"/>
</dbReference>
<evidence type="ECO:0000313" key="3">
    <source>
        <dbReference type="Proteomes" id="UP000030651"/>
    </source>
</evidence>
<dbReference type="OrthoDB" id="30289at2759"/>
<dbReference type="Pfam" id="PF03765">
    <property type="entry name" value="CRAL_TRIO_N"/>
    <property type="match status" value="1"/>
</dbReference>
<dbReference type="HOGENOM" id="CLU_014001_4_0_1"/>
<dbReference type="PANTHER" id="PTHR45657">
    <property type="entry name" value="CRAL-TRIO DOMAIN-CONTAINING PROTEIN YKL091C-RELATED"/>
    <property type="match status" value="1"/>
</dbReference>
<protein>
    <recommendedName>
        <fullName evidence="1">CRAL-TRIO domain-containing protein</fullName>
    </recommendedName>
</protein>
<dbReference type="InterPro" id="IPR001251">
    <property type="entry name" value="CRAL-TRIO_dom"/>
</dbReference>
<dbReference type="SMART" id="SM01100">
    <property type="entry name" value="CRAL_TRIO_N"/>
    <property type="match status" value="1"/>
</dbReference>
<dbReference type="KEGG" id="pfy:PFICI_09589"/>
<dbReference type="InterPro" id="IPR036865">
    <property type="entry name" value="CRAL-TRIO_dom_sf"/>
</dbReference>
<dbReference type="InterPro" id="IPR036273">
    <property type="entry name" value="CRAL/TRIO_N_dom_sf"/>
</dbReference>
<dbReference type="Gene3D" id="1.10.8.20">
    <property type="entry name" value="N-terminal domain of phosphatidylinositol transfer protein sec14p"/>
    <property type="match status" value="1"/>
</dbReference>
<dbReference type="GeneID" id="19274602"/>
<dbReference type="RefSeq" id="XP_007836361.1">
    <property type="nucleotide sequence ID" value="XM_007838170.1"/>
</dbReference>
<dbReference type="STRING" id="1229662.W3X3M4"/>
<dbReference type="EMBL" id="KI912114">
    <property type="protein sequence ID" value="ETS79736.1"/>
    <property type="molecule type" value="Genomic_DNA"/>
</dbReference>
<proteinExistence type="predicted"/>
<evidence type="ECO:0000313" key="2">
    <source>
        <dbReference type="EMBL" id="ETS79736.1"/>
    </source>
</evidence>
<dbReference type="InterPro" id="IPR051026">
    <property type="entry name" value="PI/PC_transfer"/>
</dbReference>
<dbReference type="SMART" id="SM00516">
    <property type="entry name" value="SEC14"/>
    <property type="match status" value="1"/>
</dbReference>
<dbReference type="SUPFAM" id="SSF46938">
    <property type="entry name" value="CRAL/TRIO N-terminal domain"/>
    <property type="match status" value="1"/>
</dbReference>
<organism evidence="2 3">
    <name type="scientific">Pestalotiopsis fici (strain W106-1 / CGMCC3.15140)</name>
    <dbReference type="NCBI Taxonomy" id="1229662"/>
    <lineage>
        <taxon>Eukaryota</taxon>
        <taxon>Fungi</taxon>
        <taxon>Dikarya</taxon>
        <taxon>Ascomycota</taxon>
        <taxon>Pezizomycotina</taxon>
        <taxon>Sordariomycetes</taxon>
        <taxon>Xylariomycetidae</taxon>
        <taxon>Amphisphaeriales</taxon>
        <taxon>Sporocadaceae</taxon>
        <taxon>Pestalotiopsis</taxon>
    </lineage>
</organism>
<accession>W3X3M4</accession>
<dbReference type="Gene3D" id="3.40.525.10">
    <property type="entry name" value="CRAL-TRIO lipid binding domain"/>
    <property type="match status" value="1"/>
</dbReference>
<gene>
    <name evidence="2" type="ORF">PFICI_09589</name>
</gene>
<dbReference type="AlphaFoldDB" id="W3X3M4"/>
<reference evidence="3" key="1">
    <citation type="journal article" date="2015" name="BMC Genomics">
        <title>Genomic and transcriptomic analysis of the endophytic fungus Pestalotiopsis fici reveals its lifestyle and high potential for synthesis of natural products.</title>
        <authorList>
            <person name="Wang X."/>
            <person name="Zhang X."/>
            <person name="Liu L."/>
            <person name="Xiang M."/>
            <person name="Wang W."/>
            <person name="Sun X."/>
            <person name="Che Y."/>
            <person name="Guo L."/>
            <person name="Liu G."/>
            <person name="Guo L."/>
            <person name="Wang C."/>
            <person name="Yin W.B."/>
            <person name="Stadler M."/>
            <person name="Zhang X."/>
            <person name="Liu X."/>
        </authorList>
    </citation>
    <scope>NUCLEOTIDE SEQUENCE [LARGE SCALE GENOMIC DNA]</scope>
    <source>
        <strain evidence="3">W106-1 / CGMCC3.15140</strain>
    </source>
</reference>
<dbReference type="InParanoid" id="W3X3M4"/>
<dbReference type="PROSITE" id="PS50191">
    <property type="entry name" value="CRAL_TRIO"/>
    <property type="match status" value="1"/>
</dbReference>